<accession>A0ABU1WCC4</accession>
<sequence length="239" mass="26110">MQLVKDEHVQSRFSNTFPRTVEMVCPFCLKEAVFETGTWQEHGRQVAASELTCARCEEEILFVQLLQSDGTRKEGGLYCYPKSGGREPMPGVEYLQPLSAPLARSYDSALKLYNRAEWGAAALTVRHVIAGLANRLLGDDKRDMALPRRLEALAQDVDLARPLQDVAQLLAPGGTFGRQFEDEAAIDKVTAELLLELAEQMITYLVVLPGTMSDLKSRIATAPVPLRRGSSSGSGSGAA</sequence>
<name>A0ABU1WCC4_9GAMM</name>
<protein>
    <recommendedName>
        <fullName evidence="3">DUF4145 domain-containing protein</fullName>
    </recommendedName>
</protein>
<gene>
    <name evidence="1" type="ORF">J2X06_002472</name>
</gene>
<keyword evidence="2" id="KW-1185">Reference proteome</keyword>
<organism evidence="1 2">
    <name type="scientific">Lysobacter niastensis</name>
    <dbReference type="NCBI Taxonomy" id="380629"/>
    <lineage>
        <taxon>Bacteria</taxon>
        <taxon>Pseudomonadati</taxon>
        <taxon>Pseudomonadota</taxon>
        <taxon>Gammaproteobacteria</taxon>
        <taxon>Lysobacterales</taxon>
        <taxon>Lysobacteraceae</taxon>
        <taxon>Lysobacter</taxon>
    </lineage>
</organism>
<evidence type="ECO:0008006" key="3">
    <source>
        <dbReference type="Google" id="ProtNLM"/>
    </source>
</evidence>
<dbReference type="RefSeq" id="WP_310062828.1">
    <property type="nucleotide sequence ID" value="NZ_JAVDVY010000002.1"/>
</dbReference>
<evidence type="ECO:0000313" key="2">
    <source>
        <dbReference type="Proteomes" id="UP001251524"/>
    </source>
</evidence>
<evidence type="ECO:0000313" key="1">
    <source>
        <dbReference type="EMBL" id="MDR7135263.1"/>
    </source>
</evidence>
<proteinExistence type="predicted"/>
<reference evidence="1 2" key="1">
    <citation type="submission" date="2023-07" db="EMBL/GenBank/DDBJ databases">
        <title>Sorghum-associated microbial communities from plants grown in Nebraska, USA.</title>
        <authorList>
            <person name="Schachtman D."/>
        </authorList>
    </citation>
    <scope>NUCLEOTIDE SEQUENCE [LARGE SCALE GENOMIC DNA]</scope>
    <source>
        <strain evidence="1 2">BE198</strain>
    </source>
</reference>
<dbReference type="Proteomes" id="UP001251524">
    <property type="component" value="Unassembled WGS sequence"/>
</dbReference>
<dbReference type="EMBL" id="JAVDVY010000002">
    <property type="protein sequence ID" value="MDR7135263.1"/>
    <property type="molecule type" value="Genomic_DNA"/>
</dbReference>
<comment type="caution">
    <text evidence="1">The sequence shown here is derived from an EMBL/GenBank/DDBJ whole genome shotgun (WGS) entry which is preliminary data.</text>
</comment>